<feature type="region of interest" description="Disordered" evidence="9">
    <location>
        <begin position="1"/>
        <end position="42"/>
    </location>
</feature>
<accession>A0AA35K761</accession>
<evidence type="ECO:0000256" key="5">
    <source>
        <dbReference type="ARBA" id="ARBA00023136"/>
    </source>
</evidence>
<name>A0AA35K761_9SAUR</name>
<dbReference type="EMBL" id="OX395129">
    <property type="protein sequence ID" value="CAI5772785.1"/>
    <property type="molecule type" value="Genomic_DNA"/>
</dbReference>
<feature type="transmembrane region" description="Helical" evidence="10">
    <location>
        <begin position="175"/>
        <end position="194"/>
    </location>
</feature>
<evidence type="ECO:0000256" key="9">
    <source>
        <dbReference type="SAM" id="MobiDB-lite"/>
    </source>
</evidence>
<evidence type="ECO:0000256" key="10">
    <source>
        <dbReference type="SAM" id="Phobius"/>
    </source>
</evidence>
<dbReference type="GO" id="GO:0016020">
    <property type="term" value="C:membrane"/>
    <property type="evidence" value="ECO:0007669"/>
    <property type="project" value="UniProtKB-SubCell"/>
</dbReference>
<keyword evidence="3 10" id="KW-0812">Transmembrane</keyword>
<dbReference type="Pfam" id="PF02466">
    <property type="entry name" value="Tim17"/>
    <property type="match status" value="1"/>
</dbReference>
<evidence type="ECO:0000256" key="2">
    <source>
        <dbReference type="ARBA" id="ARBA00008444"/>
    </source>
</evidence>
<keyword evidence="5 10" id="KW-0472">Membrane</keyword>
<feature type="transmembrane region" description="Helical" evidence="10">
    <location>
        <begin position="64"/>
        <end position="85"/>
    </location>
</feature>
<dbReference type="Proteomes" id="UP001178461">
    <property type="component" value="Chromosome 4"/>
</dbReference>
<keyword evidence="12" id="KW-1185">Reference proteome</keyword>
<keyword evidence="4 10" id="KW-1133">Transmembrane helix</keyword>
<comment type="subcellular location">
    <subcellularLocation>
        <location evidence="1">Membrane</location>
        <topology evidence="1">Multi-pass membrane protein</topology>
    </subcellularLocation>
</comment>
<gene>
    <name evidence="11" type="ORF">PODLI_1B006762</name>
</gene>
<protein>
    <recommendedName>
        <fullName evidence="7">Complex I assembly factor TIMMDC1, mitochondrial</fullName>
    </recommendedName>
    <alternativeName>
        <fullName evidence="8">Translocase of inner mitochondrial membrane domain-containing protein 1</fullName>
    </alternativeName>
</protein>
<dbReference type="AlphaFoldDB" id="A0AA35K761"/>
<feature type="transmembrane region" description="Helical" evidence="10">
    <location>
        <begin position="125"/>
        <end position="146"/>
    </location>
</feature>
<evidence type="ECO:0000256" key="4">
    <source>
        <dbReference type="ARBA" id="ARBA00022989"/>
    </source>
</evidence>
<evidence type="ECO:0000256" key="6">
    <source>
        <dbReference type="ARBA" id="ARBA00037236"/>
    </source>
</evidence>
<evidence type="ECO:0000313" key="12">
    <source>
        <dbReference type="Proteomes" id="UP001178461"/>
    </source>
</evidence>
<dbReference type="GO" id="GO:0032981">
    <property type="term" value="P:mitochondrial respiratory chain complex I assembly"/>
    <property type="evidence" value="ECO:0007669"/>
    <property type="project" value="InterPro"/>
</dbReference>
<dbReference type="GO" id="GO:0005739">
    <property type="term" value="C:mitochondrion"/>
    <property type="evidence" value="ECO:0007669"/>
    <property type="project" value="TreeGrafter"/>
</dbReference>
<comment type="function">
    <text evidence="6">Chaperone protein involved in the assembly of the mitochondrial NADH:ubiquinone oxidoreductase complex (complex I). Participates in constructing the membrane arm of complex I.</text>
</comment>
<comment type="similarity">
    <text evidence="2">Belongs to the Tim17/Tim22/Tim23 family.</text>
</comment>
<evidence type="ECO:0000256" key="8">
    <source>
        <dbReference type="ARBA" id="ARBA00041344"/>
    </source>
</evidence>
<evidence type="ECO:0000256" key="7">
    <source>
        <dbReference type="ARBA" id="ARBA00040778"/>
    </source>
</evidence>
<proteinExistence type="inferred from homology"/>
<evidence type="ECO:0000256" key="1">
    <source>
        <dbReference type="ARBA" id="ARBA00004141"/>
    </source>
</evidence>
<sequence length="249" mass="27478">MEPPLAPPQGPVRVSAASSPALAAGQPRVLSRPEPPGSGSGWERVRELFRRDELNRYPEETVNIIKATFCGGIVGMVYGGVPGFINAKRRYIEQSQGEVFHNRLDAARTAHRAASRGFIRYGWRWGWRVAAFVAIFNTVSTAMSAYRDKNALSHFAVAGGCTGALFRMHLGLRGLVGGSLFGTLLGVPAGALLMSMQKFAGESLIERRKREQWELYEQKLAEWRTRLSITENISKEMDDVLQEGASPRS</sequence>
<evidence type="ECO:0000256" key="3">
    <source>
        <dbReference type="ARBA" id="ARBA00022692"/>
    </source>
</evidence>
<evidence type="ECO:0000313" key="11">
    <source>
        <dbReference type="EMBL" id="CAI5772785.1"/>
    </source>
</evidence>
<reference evidence="11" key="1">
    <citation type="submission" date="2022-12" db="EMBL/GenBank/DDBJ databases">
        <authorList>
            <person name="Alioto T."/>
            <person name="Alioto T."/>
            <person name="Gomez Garrido J."/>
        </authorList>
    </citation>
    <scope>NUCLEOTIDE SEQUENCE</scope>
</reference>
<dbReference type="PANTHER" id="PTHR13002:SF1">
    <property type="entry name" value="COMPLEX I ASSEMBLY FACTOR TIMMDC1, MITOCHONDRIAL"/>
    <property type="match status" value="1"/>
</dbReference>
<organism evidence="11 12">
    <name type="scientific">Podarcis lilfordi</name>
    <name type="common">Lilford's wall lizard</name>
    <dbReference type="NCBI Taxonomy" id="74358"/>
    <lineage>
        <taxon>Eukaryota</taxon>
        <taxon>Metazoa</taxon>
        <taxon>Chordata</taxon>
        <taxon>Craniata</taxon>
        <taxon>Vertebrata</taxon>
        <taxon>Euteleostomi</taxon>
        <taxon>Lepidosauria</taxon>
        <taxon>Squamata</taxon>
        <taxon>Bifurcata</taxon>
        <taxon>Unidentata</taxon>
        <taxon>Episquamata</taxon>
        <taxon>Laterata</taxon>
        <taxon>Lacertibaenia</taxon>
        <taxon>Lacertidae</taxon>
        <taxon>Podarcis</taxon>
    </lineage>
</organism>
<dbReference type="PANTHER" id="PTHR13002">
    <property type="entry name" value="C3ORF1 PROTEIN-RELATED"/>
    <property type="match status" value="1"/>
</dbReference>
<dbReference type="InterPro" id="IPR055299">
    <property type="entry name" value="TIMMDC1"/>
</dbReference>
<feature type="compositionally biased region" description="Pro residues" evidence="9">
    <location>
        <begin position="1"/>
        <end position="10"/>
    </location>
</feature>